<dbReference type="InterPro" id="IPR032466">
    <property type="entry name" value="Metal_Hydrolase"/>
</dbReference>
<dbReference type="AlphaFoldDB" id="A0A397NNC0"/>
<comment type="caution">
    <text evidence="2">The sequence shown here is derived from an EMBL/GenBank/DDBJ whole genome shotgun (WGS) entry which is preliminary data.</text>
</comment>
<proteinExistence type="predicted"/>
<dbReference type="EMBL" id="QXDC01000004">
    <property type="protein sequence ID" value="RIA37093.1"/>
    <property type="molecule type" value="Genomic_DNA"/>
</dbReference>
<feature type="signal peptide" evidence="1">
    <location>
        <begin position="1"/>
        <end position="17"/>
    </location>
</feature>
<feature type="chain" id="PRO_5017353328" description="Histidinol phosphatase-like PHP family hydrolase" evidence="1">
    <location>
        <begin position="18"/>
        <end position="341"/>
    </location>
</feature>
<gene>
    <name evidence="2" type="ORF">DFR49_2968</name>
</gene>
<protein>
    <recommendedName>
        <fullName evidence="4">Histidinol phosphatase-like PHP family hydrolase</fullName>
    </recommendedName>
</protein>
<dbReference type="CDD" id="cd01292">
    <property type="entry name" value="metallo-dependent_hydrolases"/>
    <property type="match status" value="1"/>
</dbReference>
<keyword evidence="1" id="KW-0732">Signal</keyword>
<evidence type="ECO:0000313" key="2">
    <source>
        <dbReference type="EMBL" id="RIA37093.1"/>
    </source>
</evidence>
<dbReference type="Pfam" id="PF19799">
    <property type="entry name" value="DUF6282"/>
    <property type="match status" value="1"/>
</dbReference>
<sequence length="341" mass="37456">MGSATACVVLLAAQAVAGLQVGEIHWARHLSSIVTPSHNIALSGWEAYKHRTTQPSADQHLDDPILKGAIDIHAHFGPDTYPRQWDLFEIARLAQQRGMRGIVFKNHWSESAGLAYLVRKYATPGLEVFGSLSLNTPEGGINPEAVRYFAEVEGGYGKVVWMPTHDSEHEVRTRGEARPYVQVSRDGTLLPEVYEVLDLIAQYDLTLATGHVTDAEMLMIVREARRRGVKRIIITHPNLGPMYTDPTNDQLRQAADLGGFIEIVGGRLRRETSREAALATIRAVGVEHCIISTDSGLVGTANSPDALVLAARELRKAGFSEHDLETMFKRNPAMVLGLPAE</sequence>
<accession>A0A397NNC0</accession>
<dbReference type="Proteomes" id="UP000266568">
    <property type="component" value="Unassembled WGS sequence"/>
</dbReference>
<keyword evidence="3" id="KW-1185">Reference proteome</keyword>
<dbReference type="SUPFAM" id="SSF51556">
    <property type="entry name" value="Metallo-dependent hydrolases"/>
    <property type="match status" value="1"/>
</dbReference>
<reference evidence="2 3" key="1">
    <citation type="submission" date="2018-08" db="EMBL/GenBank/DDBJ databases">
        <title>Genomic Encyclopedia of Type Strains, Phase IV (KMG-IV): sequencing the most valuable type-strain genomes for metagenomic binning, comparative biology and taxonomic classification.</title>
        <authorList>
            <person name="Goeker M."/>
        </authorList>
    </citation>
    <scope>NUCLEOTIDE SEQUENCE [LARGE SCALE GENOMIC DNA]</scope>
    <source>
        <strain evidence="2 3">DSM 25527</strain>
    </source>
</reference>
<dbReference type="Gene3D" id="3.20.20.140">
    <property type="entry name" value="Metal-dependent hydrolases"/>
    <property type="match status" value="1"/>
</dbReference>
<organism evidence="2 3">
    <name type="scientific">Hephaestia caeni</name>
    <dbReference type="NCBI Taxonomy" id="645617"/>
    <lineage>
        <taxon>Bacteria</taxon>
        <taxon>Pseudomonadati</taxon>
        <taxon>Pseudomonadota</taxon>
        <taxon>Alphaproteobacteria</taxon>
        <taxon>Sphingomonadales</taxon>
        <taxon>Sphingomonadaceae</taxon>
        <taxon>Hephaestia</taxon>
    </lineage>
</organism>
<dbReference type="InterPro" id="IPR046249">
    <property type="entry name" value="DUF6282"/>
</dbReference>
<name>A0A397NNC0_9SPHN</name>
<evidence type="ECO:0000313" key="3">
    <source>
        <dbReference type="Proteomes" id="UP000266568"/>
    </source>
</evidence>
<evidence type="ECO:0000256" key="1">
    <source>
        <dbReference type="SAM" id="SignalP"/>
    </source>
</evidence>
<evidence type="ECO:0008006" key="4">
    <source>
        <dbReference type="Google" id="ProtNLM"/>
    </source>
</evidence>